<dbReference type="RefSeq" id="WP_061834008.1">
    <property type="nucleotide sequence ID" value="NZ_LUKE01000001.1"/>
</dbReference>
<dbReference type="PANTHER" id="PTHR35527:SF2">
    <property type="entry name" value="HYDROLASE"/>
    <property type="match status" value="1"/>
</dbReference>
<comment type="similarity">
    <text evidence="1">Belongs to the peptidase C59 family.</text>
</comment>
<name>A0A150WQ38_BDEBC</name>
<evidence type="ECO:0000256" key="2">
    <source>
        <dbReference type="ARBA" id="ARBA00022801"/>
    </source>
</evidence>
<dbReference type="InterPro" id="IPR029055">
    <property type="entry name" value="Ntn_hydrolases_N"/>
</dbReference>
<organism evidence="4 5">
    <name type="scientific">Bdellovibrio bacteriovorus</name>
    <dbReference type="NCBI Taxonomy" id="959"/>
    <lineage>
        <taxon>Bacteria</taxon>
        <taxon>Pseudomonadati</taxon>
        <taxon>Bdellovibrionota</taxon>
        <taxon>Bdellovibrionia</taxon>
        <taxon>Bdellovibrionales</taxon>
        <taxon>Pseudobdellovibrionaceae</taxon>
        <taxon>Bdellovibrio</taxon>
    </lineage>
</organism>
<dbReference type="CDD" id="cd01902">
    <property type="entry name" value="Ntn_CGH"/>
    <property type="match status" value="1"/>
</dbReference>
<dbReference type="AlphaFoldDB" id="A0A150WQ38"/>
<proteinExistence type="inferred from homology"/>
<gene>
    <name evidence="4" type="ORF">AZI86_05195</name>
</gene>
<dbReference type="SUPFAM" id="SSF56235">
    <property type="entry name" value="N-terminal nucleophile aminohydrolases (Ntn hydrolases)"/>
    <property type="match status" value="1"/>
</dbReference>
<evidence type="ECO:0000259" key="3">
    <source>
        <dbReference type="Pfam" id="PF02275"/>
    </source>
</evidence>
<dbReference type="InterPro" id="IPR029132">
    <property type="entry name" value="CBAH/NAAA_C"/>
</dbReference>
<keyword evidence="2 4" id="KW-0378">Hydrolase</keyword>
<evidence type="ECO:0000313" key="4">
    <source>
        <dbReference type="EMBL" id="KYG66444.1"/>
    </source>
</evidence>
<dbReference type="OrthoDB" id="5289042at2"/>
<evidence type="ECO:0000313" key="5">
    <source>
        <dbReference type="Proteomes" id="UP000075320"/>
    </source>
</evidence>
<dbReference type="Pfam" id="PF02275">
    <property type="entry name" value="CBAH"/>
    <property type="match status" value="1"/>
</dbReference>
<dbReference type="GO" id="GO:0016787">
    <property type="term" value="F:hydrolase activity"/>
    <property type="evidence" value="ECO:0007669"/>
    <property type="project" value="UniProtKB-KW"/>
</dbReference>
<keyword evidence="5" id="KW-1185">Reference proteome</keyword>
<dbReference type="EMBL" id="LUKE01000001">
    <property type="protein sequence ID" value="KYG66444.1"/>
    <property type="molecule type" value="Genomic_DNA"/>
</dbReference>
<protein>
    <submittedName>
        <fullName evidence="4">Choloylglycine hydrolase</fullName>
    </submittedName>
</protein>
<evidence type="ECO:0000256" key="1">
    <source>
        <dbReference type="ARBA" id="ARBA00006625"/>
    </source>
</evidence>
<dbReference type="PANTHER" id="PTHR35527">
    <property type="entry name" value="CHOLOYLGLYCINE HYDROLASE"/>
    <property type="match status" value="1"/>
</dbReference>
<dbReference type="Gene3D" id="3.60.60.10">
    <property type="entry name" value="Penicillin V Acylase, Chain A"/>
    <property type="match status" value="1"/>
</dbReference>
<dbReference type="InterPro" id="IPR052193">
    <property type="entry name" value="Peptidase_C59"/>
</dbReference>
<dbReference type="Proteomes" id="UP000075320">
    <property type="component" value="Unassembled WGS sequence"/>
</dbReference>
<sequence>MNLKSILVLTISTVVALPAYPCTRVLWENKKSDVIVGRNMDWAEDTMSNMWLLPRGISREGLTHENPLKWTSKYGSVIITAYDIGTADGLNEKGLTANLLYLTESKFPTRDPKIPGLAVSLWSQYYLDNFATVAEAVSYTEKNPFQVQTAGIQTAAGRREGTVHISLSDKTGDSAILEYIDGKVKIYHDKNFKVMTNSPPFDQQIAALSKYKGFGGTQKLPGTTDAADRFIRAAYYSNALPEPKDYREAVAGVLSVLRNVSQPFGTPDPVRPYISTTRWRTVADLTKGIYFYENVLSPNIVWVDFAKLNFAQGQPVQKIGLIKNYELIGDVSNKFAPAKPFQFLKPEAEPARNAQL</sequence>
<reference evidence="4 5" key="1">
    <citation type="submission" date="2016-03" db="EMBL/GenBank/DDBJ databases">
        <authorList>
            <person name="Ploux O."/>
        </authorList>
    </citation>
    <scope>NUCLEOTIDE SEQUENCE [LARGE SCALE GENOMIC DNA]</scope>
    <source>
        <strain evidence="4 5">R0</strain>
    </source>
</reference>
<comment type="caution">
    <text evidence="4">The sequence shown here is derived from an EMBL/GenBank/DDBJ whole genome shotgun (WGS) entry which is preliminary data.</text>
</comment>
<accession>A0A150WQ38</accession>
<feature type="domain" description="Choloylglycine hydrolase/NAAA C-terminal" evidence="3">
    <location>
        <begin position="22"/>
        <end position="310"/>
    </location>
</feature>